<dbReference type="PANTHER" id="PTHR42110">
    <property type="entry name" value="L-ASPARAGINASE, PUTATIVE (AFU_ORTHOLOGUE AFUA_3G11890)-RELATED"/>
    <property type="match status" value="1"/>
</dbReference>
<reference evidence="2" key="1">
    <citation type="submission" date="2016-09" db="EMBL/GenBank/DDBJ databases">
        <authorList>
            <person name="Wibberg D."/>
        </authorList>
    </citation>
    <scope>NUCLEOTIDE SEQUENCE [LARGE SCALE GENOMIC DNA]</scope>
</reference>
<dbReference type="PANTHER" id="PTHR42110:SF1">
    <property type="entry name" value="L-ASPARAGINASE, PUTATIVE (AFU_ORTHOLOGUE AFUA_3G11890)-RELATED"/>
    <property type="match status" value="1"/>
</dbReference>
<dbReference type="Pfam" id="PF06089">
    <property type="entry name" value="Asparaginase_II"/>
    <property type="match status" value="1"/>
</dbReference>
<dbReference type="Proteomes" id="UP000184085">
    <property type="component" value="Unassembled WGS sequence"/>
</dbReference>
<dbReference type="EMBL" id="FMJB01000064">
    <property type="protein sequence ID" value="SCM69317.1"/>
    <property type="molecule type" value="Genomic_DNA"/>
</dbReference>
<accession>A0A1M4N5K5</accession>
<dbReference type="InterPro" id="IPR010349">
    <property type="entry name" value="Asparaginase_II"/>
</dbReference>
<evidence type="ECO:0008006" key="3">
    <source>
        <dbReference type="Google" id="ProtNLM"/>
    </source>
</evidence>
<keyword evidence="2" id="KW-1185">Reference proteome</keyword>
<evidence type="ECO:0000313" key="1">
    <source>
        <dbReference type="EMBL" id="SCM69317.1"/>
    </source>
</evidence>
<dbReference type="AlphaFoldDB" id="A0A1M4N5K5"/>
<proteinExistence type="predicted"/>
<name>A0A1M4N5K5_9RHOB</name>
<evidence type="ECO:0000313" key="2">
    <source>
        <dbReference type="Proteomes" id="UP000184085"/>
    </source>
</evidence>
<gene>
    <name evidence="1" type="ORF">KARMA_3555</name>
</gene>
<organism evidence="1 2">
    <name type="scientific">Donghicola eburneus</name>
    <dbReference type="NCBI Taxonomy" id="393278"/>
    <lineage>
        <taxon>Bacteria</taxon>
        <taxon>Pseudomonadati</taxon>
        <taxon>Pseudomonadota</taxon>
        <taxon>Alphaproteobacteria</taxon>
        <taxon>Rhodobacterales</taxon>
        <taxon>Roseobacteraceae</taxon>
        <taxon>Donghicola</taxon>
    </lineage>
</organism>
<protein>
    <recommendedName>
        <fullName evidence="3">Asparaginase</fullName>
    </recommendedName>
</protein>
<sequence length="332" mass="35086">MNNPAPLAELWRNGILESVHYGHAVICDGTGQITEAWGDPETIIYPRSSAKMIQALPLMESGAADAVGLGTEQLALACASHQGQSQHTDQVAAWLDTIGLGEPDLRCGVQPPSDTETRHRLRGSGKTACQLHNNCSGKHTGFLTLNQHLGGHSEYIDPDHPVQAACKDAFEEVTQMESPGYGIDGCSAPNFATSVHGLARAMASFATAHQRSDTRSKAQARLRDAMFKHPELVAGTGRACTELMSAVTAPVAIKTGAEAVFVAMLPNQGLGIALKVMDGGTRGSECAIAALLARLGVLDPNHPLAQVRLNKIQKNWRGIDAAVIQPAKGLLA</sequence>
<dbReference type="RefSeq" id="WP_072708795.1">
    <property type="nucleotide sequence ID" value="NZ_FMJB01000064.1"/>
</dbReference>